<dbReference type="Proteomes" id="UP000245430">
    <property type="component" value="Unassembled WGS sequence"/>
</dbReference>
<proteinExistence type="predicted"/>
<sequence length="565" mass="65092">MHRIPKLLLTILSLFSIDATSQTLNLTITGKDSLENKVIDSIKYIKKHKDYESASKEVVTFKTKLNTLGYIESNISPINRINDSSLLVSINLNRKFKYINIYYSDSIIPTKTIQLVSNKIFDSYFTIPIQDTEKALNTINLKLSELGDPFSTLKLSNIKIKNNNEIDATLVLSDKITTRNIDKVIIKGYEKFPKSFLKYYLKIKESSIFNLSEIKKQANTLNELPFANQIKDPEILFSKDSTTIYLFISKNKSNNFDGFIGFGSNEESNKIEFSGYLNLELNNNLNYGESFRLIYKSDENEQKTFNVNINLPYLFGTPLGAELELGLLKRDSSFSTANQNAKLFYQLNPRNKVFAGIRSIQSNNLLDSIYSDPLIKDYSTLFYNVRYQYKKRQKESVLFNTSSLLDFQVETGSRDYENTSTKQYQYYFDAFHIFNLNLKNSIFLRVNSYGLFSDTYLENELIRFGGINSIRGFEENSLSATLYGLINTEYRYMFNNSIYVHTIIDAAYFENKITEQKEKLYGFGFGFGLITKAGLLKFNFANGKTENQSFKFSNSQVHLSLTAFF</sequence>
<dbReference type="RefSeq" id="WP_245881506.1">
    <property type="nucleotide sequence ID" value="NZ_QGGP01000003.1"/>
</dbReference>
<feature type="signal peptide" evidence="1">
    <location>
        <begin position="1"/>
        <end position="21"/>
    </location>
</feature>
<protein>
    <recommendedName>
        <fullName evidence="2">POTRA domain-containing protein</fullName>
    </recommendedName>
</protein>
<accession>A0A316DP12</accession>
<evidence type="ECO:0000256" key="1">
    <source>
        <dbReference type="SAM" id="SignalP"/>
    </source>
</evidence>
<dbReference type="GO" id="GO:0019867">
    <property type="term" value="C:outer membrane"/>
    <property type="evidence" value="ECO:0007669"/>
    <property type="project" value="InterPro"/>
</dbReference>
<evidence type="ECO:0000313" key="3">
    <source>
        <dbReference type="EMBL" id="PWK19258.1"/>
    </source>
</evidence>
<feature type="domain" description="POTRA" evidence="2">
    <location>
        <begin position="181"/>
        <end position="246"/>
    </location>
</feature>
<reference evidence="3 4" key="1">
    <citation type="submission" date="2018-05" db="EMBL/GenBank/DDBJ databases">
        <title>Genomic Encyclopedia of Archaeal and Bacterial Type Strains, Phase II (KMG-II): from individual species to whole genera.</title>
        <authorList>
            <person name="Goeker M."/>
        </authorList>
    </citation>
    <scope>NUCLEOTIDE SEQUENCE [LARGE SCALE GENOMIC DNA]</scope>
    <source>
        <strain evidence="3 4">DSM 22637</strain>
    </source>
</reference>
<dbReference type="InterPro" id="IPR010827">
    <property type="entry name" value="BamA/TamA_POTRA"/>
</dbReference>
<comment type="caution">
    <text evidence="3">The sequence shown here is derived from an EMBL/GenBank/DDBJ whole genome shotgun (WGS) entry which is preliminary data.</text>
</comment>
<gene>
    <name evidence="3" type="ORF">LX78_01739</name>
</gene>
<dbReference type="EMBL" id="QGGP01000003">
    <property type="protein sequence ID" value="PWK19258.1"/>
    <property type="molecule type" value="Genomic_DNA"/>
</dbReference>
<name>A0A316DP12_9FLAO</name>
<keyword evidence="4" id="KW-1185">Reference proteome</keyword>
<evidence type="ECO:0000259" key="2">
    <source>
        <dbReference type="Pfam" id="PF07244"/>
    </source>
</evidence>
<dbReference type="Pfam" id="PF07244">
    <property type="entry name" value="POTRA"/>
    <property type="match status" value="1"/>
</dbReference>
<evidence type="ECO:0000313" key="4">
    <source>
        <dbReference type="Proteomes" id="UP000245430"/>
    </source>
</evidence>
<keyword evidence="1" id="KW-0732">Signal</keyword>
<dbReference type="Gene3D" id="2.40.160.50">
    <property type="entry name" value="membrane protein fhac: a member of the omp85/tpsb transporter family"/>
    <property type="match status" value="1"/>
</dbReference>
<organism evidence="3 4">
    <name type="scientific">Xanthomarina spongicola</name>
    <dbReference type="NCBI Taxonomy" id="570520"/>
    <lineage>
        <taxon>Bacteria</taxon>
        <taxon>Pseudomonadati</taxon>
        <taxon>Bacteroidota</taxon>
        <taxon>Flavobacteriia</taxon>
        <taxon>Flavobacteriales</taxon>
        <taxon>Flavobacteriaceae</taxon>
        <taxon>Xanthomarina</taxon>
    </lineage>
</organism>
<dbReference type="AlphaFoldDB" id="A0A316DP12"/>
<feature type="chain" id="PRO_5016234132" description="POTRA domain-containing protein" evidence="1">
    <location>
        <begin position="22"/>
        <end position="565"/>
    </location>
</feature>